<evidence type="ECO:0000313" key="3">
    <source>
        <dbReference type="Proteomes" id="UP001165121"/>
    </source>
</evidence>
<dbReference type="AlphaFoldDB" id="A0A9W6XUH2"/>
<accession>A0A9W6XUH2</accession>
<evidence type="ECO:0000256" key="1">
    <source>
        <dbReference type="SAM" id="Coils"/>
    </source>
</evidence>
<gene>
    <name evidence="2" type="ORF">Pfra01_001654700</name>
</gene>
<feature type="coiled-coil region" evidence="1">
    <location>
        <begin position="68"/>
        <end position="159"/>
    </location>
</feature>
<dbReference type="Proteomes" id="UP001165121">
    <property type="component" value="Unassembled WGS sequence"/>
</dbReference>
<comment type="caution">
    <text evidence="2">The sequence shown here is derived from an EMBL/GenBank/DDBJ whole genome shotgun (WGS) entry which is preliminary data.</text>
</comment>
<protein>
    <submittedName>
        <fullName evidence="2">Unnamed protein product</fullName>
    </submittedName>
</protein>
<sequence>MIRLLSVWSFDRLESPNAHLQFDVSFDPFGAIFTIQRASEIKPSTDKKTQRHSRGMLLPHNEMLANLEKKKAAKANKQQAKLKRAEERGRAKIDKANAKMKLAAKKALDREEGIREKVKATEEKALKTAERHRLKEKKKAHASAELNREKRELQLMRQHDNTLTKTRRTGVVAWVDL</sequence>
<keyword evidence="3" id="KW-1185">Reference proteome</keyword>
<reference evidence="2" key="1">
    <citation type="submission" date="2023-04" db="EMBL/GenBank/DDBJ databases">
        <title>Phytophthora fragariaefolia NBRC 109709.</title>
        <authorList>
            <person name="Ichikawa N."/>
            <person name="Sato H."/>
            <person name="Tonouchi N."/>
        </authorList>
    </citation>
    <scope>NUCLEOTIDE SEQUENCE</scope>
    <source>
        <strain evidence="2">NBRC 109709</strain>
    </source>
</reference>
<organism evidence="2 3">
    <name type="scientific">Phytophthora fragariaefolia</name>
    <dbReference type="NCBI Taxonomy" id="1490495"/>
    <lineage>
        <taxon>Eukaryota</taxon>
        <taxon>Sar</taxon>
        <taxon>Stramenopiles</taxon>
        <taxon>Oomycota</taxon>
        <taxon>Peronosporomycetes</taxon>
        <taxon>Peronosporales</taxon>
        <taxon>Peronosporaceae</taxon>
        <taxon>Phytophthora</taxon>
    </lineage>
</organism>
<keyword evidence="1" id="KW-0175">Coiled coil</keyword>
<proteinExistence type="predicted"/>
<dbReference type="EMBL" id="BSXT01001882">
    <property type="protein sequence ID" value="GMF45767.1"/>
    <property type="molecule type" value="Genomic_DNA"/>
</dbReference>
<name>A0A9W6XUH2_9STRA</name>
<evidence type="ECO:0000313" key="2">
    <source>
        <dbReference type="EMBL" id="GMF45767.1"/>
    </source>
</evidence>